<gene>
    <name evidence="1" type="ORF">Dsin_017347</name>
</gene>
<proteinExistence type="predicted"/>
<keyword evidence="2" id="KW-1185">Reference proteome</keyword>
<accession>A0AAE0AFD1</accession>
<dbReference type="AlphaFoldDB" id="A0AAE0AFD1"/>
<protein>
    <recommendedName>
        <fullName evidence="3">MULE transposase domain-containing protein</fullName>
    </recommendedName>
</protein>
<comment type="caution">
    <text evidence="1">The sequence shown here is derived from an EMBL/GenBank/DDBJ whole genome shotgun (WGS) entry which is preliminary data.</text>
</comment>
<name>A0AAE0AFD1_9ROSI</name>
<dbReference type="PANTHER" id="PTHR31973:SF187">
    <property type="entry name" value="MUTATOR TRANSPOSASE MUDRA PROTEIN"/>
    <property type="match status" value="1"/>
</dbReference>
<evidence type="ECO:0008006" key="3">
    <source>
        <dbReference type="Google" id="ProtNLM"/>
    </source>
</evidence>
<evidence type="ECO:0000313" key="1">
    <source>
        <dbReference type="EMBL" id="KAK3212641.1"/>
    </source>
</evidence>
<evidence type="ECO:0000313" key="2">
    <source>
        <dbReference type="Proteomes" id="UP001281410"/>
    </source>
</evidence>
<dbReference type="EMBL" id="JANJYJ010000005">
    <property type="protein sequence ID" value="KAK3212641.1"/>
    <property type="molecule type" value="Genomic_DNA"/>
</dbReference>
<sequence>MYPIDYALVESECRETWLWFLELLGLLGVDLELNNSHGIVWITEKQKGLIYAIRELFPHSEHRFFVKYFYNNFKASHRGLMLKQLPWGAAKSRTKQWFAQFMERLRIVSEAAYQWLADKYPLHWSRAFFKDIALCDMLCNNICKVFNSVILQARDKPVIMLMEMIRVYLMKRLVTKRAAAEKWHNQIDPKVIKFVERIKMDSSIYNPNYTIKIHVQAR</sequence>
<reference evidence="1" key="1">
    <citation type="journal article" date="2023" name="Plant J.">
        <title>Genome sequences and population genomics provide insights into the demographic history, inbreeding, and mutation load of two 'living fossil' tree species of Dipteronia.</title>
        <authorList>
            <person name="Feng Y."/>
            <person name="Comes H.P."/>
            <person name="Chen J."/>
            <person name="Zhu S."/>
            <person name="Lu R."/>
            <person name="Zhang X."/>
            <person name="Li P."/>
            <person name="Qiu J."/>
            <person name="Olsen K.M."/>
            <person name="Qiu Y."/>
        </authorList>
    </citation>
    <scope>NUCLEOTIDE SEQUENCE</scope>
    <source>
        <strain evidence="1">NBL</strain>
    </source>
</reference>
<organism evidence="1 2">
    <name type="scientific">Dipteronia sinensis</name>
    <dbReference type="NCBI Taxonomy" id="43782"/>
    <lineage>
        <taxon>Eukaryota</taxon>
        <taxon>Viridiplantae</taxon>
        <taxon>Streptophyta</taxon>
        <taxon>Embryophyta</taxon>
        <taxon>Tracheophyta</taxon>
        <taxon>Spermatophyta</taxon>
        <taxon>Magnoliopsida</taxon>
        <taxon>eudicotyledons</taxon>
        <taxon>Gunneridae</taxon>
        <taxon>Pentapetalae</taxon>
        <taxon>rosids</taxon>
        <taxon>malvids</taxon>
        <taxon>Sapindales</taxon>
        <taxon>Sapindaceae</taxon>
        <taxon>Hippocastanoideae</taxon>
        <taxon>Acereae</taxon>
        <taxon>Dipteronia</taxon>
    </lineage>
</organism>
<dbReference type="Proteomes" id="UP001281410">
    <property type="component" value="Unassembled WGS sequence"/>
</dbReference>
<dbReference type="PANTHER" id="PTHR31973">
    <property type="entry name" value="POLYPROTEIN, PUTATIVE-RELATED"/>
    <property type="match status" value="1"/>
</dbReference>